<dbReference type="Proteomes" id="UP001501523">
    <property type="component" value="Unassembled WGS sequence"/>
</dbReference>
<accession>A0ABP3TM80</accession>
<gene>
    <name evidence="2" type="ORF">GCM10009105_07450</name>
</gene>
<organism evidence="2 3">
    <name type="scientific">Dokdonella soli</name>
    <dbReference type="NCBI Taxonomy" id="529810"/>
    <lineage>
        <taxon>Bacteria</taxon>
        <taxon>Pseudomonadati</taxon>
        <taxon>Pseudomonadota</taxon>
        <taxon>Gammaproteobacteria</taxon>
        <taxon>Lysobacterales</taxon>
        <taxon>Rhodanobacteraceae</taxon>
        <taxon>Dokdonella</taxon>
    </lineage>
</organism>
<evidence type="ECO:0000256" key="1">
    <source>
        <dbReference type="SAM" id="SignalP"/>
    </source>
</evidence>
<evidence type="ECO:0000313" key="2">
    <source>
        <dbReference type="EMBL" id="GAA0708139.1"/>
    </source>
</evidence>
<protein>
    <submittedName>
        <fullName evidence="2">Uncharacterized protein</fullName>
    </submittedName>
</protein>
<feature type="signal peptide" evidence="1">
    <location>
        <begin position="1"/>
        <end position="24"/>
    </location>
</feature>
<name>A0ABP3TM80_9GAMM</name>
<evidence type="ECO:0000313" key="3">
    <source>
        <dbReference type="Proteomes" id="UP001501523"/>
    </source>
</evidence>
<proteinExistence type="predicted"/>
<keyword evidence="1" id="KW-0732">Signal</keyword>
<sequence>MVRFAKLFICACAIAALATSAAMAHQTSVPRRNAETIRVPAILAVSMQLGAPPAGVVDLKFQDLFKLPVGPKGLETTDKLRNLDGKRVRIVGYMVRQEAPSAGSFMLSPLPVSAGDEDESLADDIPASAVFVSLPNGKDVIVPALPGLVRIVGTLHLGAIEVPGIDRLAAVRIALDAAPERALLRVARAAARQPTGAR</sequence>
<reference evidence="3" key="1">
    <citation type="journal article" date="2019" name="Int. J. Syst. Evol. Microbiol.">
        <title>The Global Catalogue of Microorganisms (GCM) 10K type strain sequencing project: providing services to taxonomists for standard genome sequencing and annotation.</title>
        <authorList>
            <consortium name="The Broad Institute Genomics Platform"/>
            <consortium name="The Broad Institute Genome Sequencing Center for Infectious Disease"/>
            <person name="Wu L."/>
            <person name="Ma J."/>
        </authorList>
    </citation>
    <scope>NUCLEOTIDE SEQUENCE [LARGE SCALE GENOMIC DNA]</scope>
    <source>
        <strain evidence="3">JCM 15421</strain>
    </source>
</reference>
<comment type="caution">
    <text evidence="2">The sequence shown here is derived from an EMBL/GenBank/DDBJ whole genome shotgun (WGS) entry which is preliminary data.</text>
</comment>
<feature type="chain" id="PRO_5046534147" evidence="1">
    <location>
        <begin position="25"/>
        <end position="198"/>
    </location>
</feature>
<dbReference type="RefSeq" id="WP_343787301.1">
    <property type="nucleotide sequence ID" value="NZ_BAAAEU010000004.1"/>
</dbReference>
<dbReference type="EMBL" id="BAAAEU010000004">
    <property type="protein sequence ID" value="GAA0708139.1"/>
    <property type="molecule type" value="Genomic_DNA"/>
</dbReference>
<keyword evidence="3" id="KW-1185">Reference proteome</keyword>